<proteinExistence type="predicted"/>
<evidence type="ECO:0000259" key="1">
    <source>
        <dbReference type="PROSITE" id="PS50206"/>
    </source>
</evidence>
<dbReference type="AlphaFoldDB" id="A0A6P5M5K5"/>
<dbReference type="PANTHER" id="PTHR45431:SF3">
    <property type="entry name" value="RHODANESE-LIKE DOMAIN-CONTAINING PROTEIN 15, CHLOROPLASTIC"/>
    <property type="match status" value="1"/>
</dbReference>
<keyword evidence="2" id="KW-1185">Reference proteome</keyword>
<dbReference type="SUPFAM" id="SSF52821">
    <property type="entry name" value="Rhodanese/Cell cycle control phosphatase"/>
    <property type="match status" value="1"/>
</dbReference>
<dbReference type="KEGG" id="adu:107478031"/>
<feature type="domain" description="Rhodanese" evidence="1">
    <location>
        <begin position="40"/>
        <end position="80"/>
    </location>
</feature>
<dbReference type="InterPro" id="IPR052367">
    <property type="entry name" value="Thiosulfate_ST/Rhodanese-like"/>
</dbReference>
<reference evidence="3 4" key="2">
    <citation type="submission" date="2025-04" db="UniProtKB">
        <authorList>
            <consortium name="RefSeq"/>
        </authorList>
    </citation>
    <scope>IDENTIFICATION</scope>
    <source>
        <tissue evidence="3 4">Whole plant</tissue>
    </source>
</reference>
<reference evidence="2" key="1">
    <citation type="journal article" date="2016" name="Nat. Genet.">
        <title>The genome sequences of Arachis duranensis and Arachis ipaensis, the diploid ancestors of cultivated peanut.</title>
        <authorList>
            <person name="Bertioli D.J."/>
            <person name="Cannon S.B."/>
            <person name="Froenicke L."/>
            <person name="Huang G."/>
            <person name="Farmer A.D."/>
            <person name="Cannon E.K."/>
            <person name="Liu X."/>
            <person name="Gao D."/>
            <person name="Clevenger J."/>
            <person name="Dash S."/>
            <person name="Ren L."/>
            <person name="Moretzsohn M.C."/>
            <person name="Shirasawa K."/>
            <person name="Huang W."/>
            <person name="Vidigal B."/>
            <person name="Abernathy B."/>
            <person name="Chu Y."/>
            <person name="Niederhuth C.E."/>
            <person name="Umale P."/>
            <person name="Araujo A.C."/>
            <person name="Kozik A."/>
            <person name="Kim K.D."/>
            <person name="Burow M.D."/>
            <person name="Varshney R.K."/>
            <person name="Wang X."/>
            <person name="Zhang X."/>
            <person name="Barkley N."/>
            <person name="Guimaraes P.M."/>
            <person name="Isobe S."/>
            <person name="Guo B."/>
            <person name="Liao B."/>
            <person name="Stalker H.T."/>
            <person name="Schmitz R.J."/>
            <person name="Scheffler B.E."/>
            <person name="Leal-Bertioli S.C."/>
            <person name="Xun X."/>
            <person name="Jackson S.A."/>
            <person name="Michelmore R."/>
            <person name="Ozias-Akins P."/>
        </authorList>
    </citation>
    <scope>NUCLEOTIDE SEQUENCE [LARGE SCALE GENOMIC DNA]</scope>
    <source>
        <strain evidence="2">cv. V14167</strain>
    </source>
</reference>
<evidence type="ECO:0000313" key="4">
    <source>
        <dbReference type="RefSeq" id="XP_052112214.1"/>
    </source>
</evidence>
<dbReference type="RefSeq" id="XP_052112214.1">
    <property type="nucleotide sequence ID" value="XM_052256254.1"/>
</dbReference>
<dbReference type="Gene3D" id="3.40.250.10">
    <property type="entry name" value="Rhodanese-like domain"/>
    <property type="match status" value="1"/>
</dbReference>
<accession>A0A6P5M5K5</accession>
<dbReference type="PANTHER" id="PTHR45431">
    <property type="entry name" value="RHODANESE-LIKE DOMAIN-CONTAINING PROTEIN 15, CHLOROPLASTIC"/>
    <property type="match status" value="1"/>
</dbReference>
<sequence>MAFFKPDIAIWMSGPLKSSVQVTLQVPLTSLTFTKLEKGCKSGRRSKMAATDLLDAGFSGVKDVAGGYDDWTQNGLPTQI</sequence>
<evidence type="ECO:0000313" key="3">
    <source>
        <dbReference type="RefSeq" id="XP_020980529.2"/>
    </source>
</evidence>
<dbReference type="PROSITE" id="PS50206">
    <property type="entry name" value="RHODANESE_3"/>
    <property type="match status" value="1"/>
</dbReference>
<dbReference type="Proteomes" id="UP000515211">
    <property type="component" value="Chromosome 1"/>
</dbReference>
<dbReference type="CDD" id="cd00158">
    <property type="entry name" value="RHOD"/>
    <property type="match status" value="1"/>
</dbReference>
<organism evidence="2 3">
    <name type="scientific">Arachis duranensis</name>
    <name type="common">Wild peanut</name>
    <dbReference type="NCBI Taxonomy" id="130453"/>
    <lineage>
        <taxon>Eukaryota</taxon>
        <taxon>Viridiplantae</taxon>
        <taxon>Streptophyta</taxon>
        <taxon>Embryophyta</taxon>
        <taxon>Tracheophyta</taxon>
        <taxon>Spermatophyta</taxon>
        <taxon>Magnoliopsida</taxon>
        <taxon>eudicotyledons</taxon>
        <taxon>Gunneridae</taxon>
        <taxon>Pentapetalae</taxon>
        <taxon>rosids</taxon>
        <taxon>fabids</taxon>
        <taxon>Fabales</taxon>
        <taxon>Fabaceae</taxon>
        <taxon>Papilionoideae</taxon>
        <taxon>50 kb inversion clade</taxon>
        <taxon>dalbergioids sensu lato</taxon>
        <taxon>Dalbergieae</taxon>
        <taxon>Pterocarpus clade</taxon>
        <taxon>Arachis</taxon>
    </lineage>
</organism>
<dbReference type="InterPro" id="IPR036873">
    <property type="entry name" value="Rhodanese-like_dom_sf"/>
</dbReference>
<evidence type="ECO:0000313" key="2">
    <source>
        <dbReference type="Proteomes" id="UP000515211"/>
    </source>
</evidence>
<dbReference type="RefSeq" id="XP_020980529.2">
    <property type="nucleotide sequence ID" value="XM_021124870.2"/>
</dbReference>
<gene>
    <name evidence="3" type="primary">LOC107478031</name>
    <name evidence="4" type="synonym">LOC127739586</name>
</gene>
<dbReference type="GeneID" id="107478031"/>
<dbReference type="InterPro" id="IPR001763">
    <property type="entry name" value="Rhodanese-like_dom"/>
</dbReference>
<protein>
    <submittedName>
        <fullName evidence="3 4">Thiosulfate sulfurtransferase 16, chloroplastic-like isoform X1</fullName>
    </submittedName>
</protein>
<name>A0A6P5M5K5_ARADU</name>